<accession>A0A7L6N1B2</accession>
<organism evidence="3 4">
    <name type="scientific">Hujiaoplasma nucleasis</name>
    <dbReference type="NCBI Taxonomy" id="2725268"/>
    <lineage>
        <taxon>Bacteria</taxon>
        <taxon>Bacillati</taxon>
        <taxon>Mycoplasmatota</taxon>
        <taxon>Mollicutes</taxon>
        <taxon>Candidatus Izemoplasmatales</taxon>
        <taxon>Hujiaoplasmataceae</taxon>
        <taxon>Hujiaoplasma</taxon>
    </lineage>
</organism>
<dbReference type="GO" id="GO:0043024">
    <property type="term" value="F:ribosomal small subunit binding"/>
    <property type="evidence" value="ECO:0007669"/>
    <property type="project" value="TreeGrafter"/>
</dbReference>
<evidence type="ECO:0000256" key="1">
    <source>
        <dbReference type="ARBA" id="ARBA00022517"/>
    </source>
</evidence>
<dbReference type="RefSeq" id="WP_312032546.1">
    <property type="nucleotide sequence ID" value="NZ_CP051151.1"/>
</dbReference>
<keyword evidence="1 2" id="KW-0690">Ribosome biogenesis</keyword>
<dbReference type="InterPro" id="IPR020053">
    <property type="entry name" value="Ribosome-bd_factorA_CS"/>
</dbReference>
<evidence type="ECO:0000313" key="3">
    <source>
        <dbReference type="EMBL" id="QLY40050.1"/>
    </source>
</evidence>
<name>A0A7L6N1B2_9MOLU</name>
<dbReference type="GO" id="GO:0030490">
    <property type="term" value="P:maturation of SSU-rRNA"/>
    <property type="evidence" value="ECO:0007669"/>
    <property type="project" value="UniProtKB-UniRule"/>
</dbReference>
<gene>
    <name evidence="2 3" type="primary">rbfA</name>
    <name evidence="3" type="ORF">HF295_03915</name>
</gene>
<dbReference type="HAMAP" id="MF_00003">
    <property type="entry name" value="RbfA"/>
    <property type="match status" value="1"/>
</dbReference>
<dbReference type="PANTHER" id="PTHR33515">
    <property type="entry name" value="RIBOSOME-BINDING FACTOR A, CHLOROPLASTIC-RELATED"/>
    <property type="match status" value="1"/>
</dbReference>
<dbReference type="GO" id="GO:0005829">
    <property type="term" value="C:cytosol"/>
    <property type="evidence" value="ECO:0007669"/>
    <property type="project" value="TreeGrafter"/>
</dbReference>
<evidence type="ECO:0000256" key="2">
    <source>
        <dbReference type="HAMAP-Rule" id="MF_00003"/>
    </source>
</evidence>
<evidence type="ECO:0000313" key="4">
    <source>
        <dbReference type="Proteomes" id="UP000512167"/>
    </source>
</evidence>
<dbReference type="EMBL" id="CP051151">
    <property type="protein sequence ID" value="QLY40050.1"/>
    <property type="molecule type" value="Genomic_DNA"/>
</dbReference>
<dbReference type="InterPro" id="IPR015946">
    <property type="entry name" value="KH_dom-like_a/b"/>
</dbReference>
<comment type="subcellular location">
    <subcellularLocation>
        <location evidence="2">Cytoplasm</location>
    </subcellularLocation>
</comment>
<dbReference type="PANTHER" id="PTHR33515:SF1">
    <property type="entry name" value="RIBOSOME-BINDING FACTOR A, CHLOROPLASTIC-RELATED"/>
    <property type="match status" value="1"/>
</dbReference>
<keyword evidence="2" id="KW-0963">Cytoplasm</keyword>
<keyword evidence="4" id="KW-1185">Reference proteome</keyword>
<dbReference type="NCBIfam" id="TIGR00082">
    <property type="entry name" value="rbfA"/>
    <property type="match status" value="1"/>
</dbReference>
<dbReference type="InterPro" id="IPR000238">
    <property type="entry name" value="RbfA"/>
</dbReference>
<proteinExistence type="inferred from homology"/>
<dbReference type="Proteomes" id="UP000512167">
    <property type="component" value="Chromosome"/>
</dbReference>
<dbReference type="Pfam" id="PF02033">
    <property type="entry name" value="RBFA"/>
    <property type="match status" value="1"/>
</dbReference>
<sequence>MAKVAHLETDVQRVLSDILQNDIKDKLAFITITGVKITNELSFMYAYYTVYGSKQDIEKTKETLDRANGFIKNQIAKRVKMRKVPELVFKYDESYQTGKRVDDIIRNIK</sequence>
<reference evidence="3 4" key="1">
    <citation type="submission" date="2020-04" db="EMBL/GenBank/DDBJ databases">
        <authorList>
            <person name="Zheng R.K."/>
            <person name="Sun C.M."/>
        </authorList>
    </citation>
    <scope>NUCLEOTIDE SEQUENCE [LARGE SCALE GENOMIC DNA]</scope>
    <source>
        <strain evidence="4">zrk29</strain>
    </source>
</reference>
<dbReference type="SUPFAM" id="SSF89919">
    <property type="entry name" value="Ribosome-binding factor A, RbfA"/>
    <property type="match status" value="1"/>
</dbReference>
<protein>
    <recommendedName>
        <fullName evidence="2">Ribosome-binding factor A</fullName>
    </recommendedName>
</protein>
<comment type="subunit">
    <text evidence="2">Monomer. Binds 30S ribosomal subunits, but not 50S ribosomal subunits or 70S ribosomes.</text>
</comment>
<comment type="function">
    <text evidence="2">One of several proteins that assist in the late maturation steps of the functional core of the 30S ribosomal subunit. Associates with free 30S ribosomal subunits (but not with 30S subunits that are part of 70S ribosomes or polysomes). Required for efficient processing of 16S rRNA. May interact with the 5'-terminal helix region of 16S rRNA.</text>
</comment>
<dbReference type="Gene3D" id="3.30.300.20">
    <property type="match status" value="1"/>
</dbReference>
<dbReference type="AlphaFoldDB" id="A0A7L6N1B2"/>
<dbReference type="PROSITE" id="PS01319">
    <property type="entry name" value="RBFA"/>
    <property type="match status" value="1"/>
</dbReference>
<dbReference type="InterPro" id="IPR023799">
    <property type="entry name" value="RbfA_dom_sf"/>
</dbReference>
<comment type="similarity">
    <text evidence="2">Belongs to the RbfA family.</text>
</comment>
<dbReference type="KEGG" id="tbk:HF295_03915"/>